<evidence type="ECO:0000313" key="4">
    <source>
        <dbReference type="EMBL" id="SFB19219.1"/>
    </source>
</evidence>
<keyword evidence="4" id="KW-0378">Hydrolase</keyword>
<feature type="chain" id="PRO_5011617796" evidence="2">
    <location>
        <begin position="22"/>
        <end position="611"/>
    </location>
</feature>
<sequence length="611" mass="69002">MKKKRVLAVLLAIGMACSLCACTGGEKDSDTKSENTKKETKQTSENTDDSKNDATINSDSTVIYTNAGNILTEDDETQGATVFAVKDGKFVYVGNDVEEVEKDDNTVTVDLEGKYVTPNLIDAHTHPGTVAMTKWCTEIDGETKEELLTQIEEALSEKDIEEEPYVFFKSFPSDLFGEEGPKKEWLDDICKKLDKDFAIAVSDFNDHSVWVNSKWLEIYTMDENATTEGFNTNADGSYTGYISELHWMDYMDSFYENLGWKPPIDATEELMSIVTDDLKQWGMTGVFDAYIESDEQVESVSQLDKDGKLNMYYDLSVKLPQFKDLEDVIARIKRLNDNYSTDHVKVDTIKIFYDGTNEAGTSALVDGLATDPNNHGYLLMNEDETYQVLKRANEEKLDVQFHMVGDLAFRQACDATQRLENEIGQLDSQVEFCHCEYINPADRERPAKLGIIINWTPQWSGGYFGEAARTYLGDERYNDMYQFNPTIEAGGIVTFGSDIYSWDEEQRANPYFGMQTAMTRVDIEYPLEDENGNPKARESESAKLSLENLLKGYTINAAIALRVDDVTGSITKGKSANFNIYEKDLFDVDVEELKDVLPEKVYFEGNIIAEN</sequence>
<dbReference type="EMBL" id="FOJY01000012">
    <property type="protein sequence ID" value="SFB19219.1"/>
    <property type="molecule type" value="Genomic_DNA"/>
</dbReference>
<dbReference type="PANTHER" id="PTHR22642">
    <property type="entry name" value="IMIDAZOLONEPROPIONASE"/>
    <property type="match status" value="1"/>
</dbReference>
<dbReference type="InterPro" id="IPR013108">
    <property type="entry name" value="Amidohydro_3"/>
</dbReference>
<keyword evidence="2" id="KW-0732">Signal</keyword>
<feature type="compositionally biased region" description="Basic and acidic residues" evidence="1">
    <location>
        <begin position="25"/>
        <end position="52"/>
    </location>
</feature>
<dbReference type="AlphaFoldDB" id="A0A1I0Z0J5"/>
<feature type="domain" description="Amidohydrolase 3" evidence="3">
    <location>
        <begin position="108"/>
        <end position="608"/>
    </location>
</feature>
<dbReference type="InterPro" id="IPR032466">
    <property type="entry name" value="Metal_Hydrolase"/>
</dbReference>
<evidence type="ECO:0000256" key="1">
    <source>
        <dbReference type="SAM" id="MobiDB-lite"/>
    </source>
</evidence>
<name>A0A1I0Z0J5_9FIRM</name>
<dbReference type="Gene3D" id="3.10.310.70">
    <property type="match status" value="1"/>
</dbReference>
<accession>A0A1I0Z0J5</accession>
<dbReference type="PANTHER" id="PTHR22642:SF2">
    <property type="entry name" value="PROTEIN LONG AFTER FAR-RED 3"/>
    <property type="match status" value="1"/>
</dbReference>
<dbReference type="InterPro" id="IPR011059">
    <property type="entry name" value="Metal-dep_hydrolase_composite"/>
</dbReference>
<evidence type="ECO:0000256" key="2">
    <source>
        <dbReference type="SAM" id="SignalP"/>
    </source>
</evidence>
<dbReference type="Proteomes" id="UP000198838">
    <property type="component" value="Unassembled WGS sequence"/>
</dbReference>
<dbReference type="PROSITE" id="PS51257">
    <property type="entry name" value="PROKAR_LIPOPROTEIN"/>
    <property type="match status" value="1"/>
</dbReference>
<feature type="signal peptide" evidence="2">
    <location>
        <begin position="1"/>
        <end position="21"/>
    </location>
</feature>
<protein>
    <submittedName>
        <fullName evidence="4">Predicted amidohydrolase YtcJ</fullName>
    </submittedName>
</protein>
<dbReference type="Pfam" id="PF07969">
    <property type="entry name" value="Amidohydro_3"/>
    <property type="match status" value="1"/>
</dbReference>
<keyword evidence="5" id="KW-1185">Reference proteome</keyword>
<dbReference type="GO" id="GO:0016810">
    <property type="term" value="F:hydrolase activity, acting on carbon-nitrogen (but not peptide) bonds"/>
    <property type="evidence" value="ECO:0007669"/>
    <property type="project" value="InterPro"/>
</dbReference>
<dbReference type="Gene3D" id="2.30.40.10">
    <property type="entry name" value="Urease, subunit C, domain 1"/>
    <property type="match status" value="1"/>
</dbReference>
<dbReference type="SUPFAM" id="SSF51556">
    <property type="entry name" value="Metallo-dependent hydrolases"/>
    <property type="match status" value="1"/>
</dbReference>
<dbReference type="SUPFAM" id="SSF51338">
    <property type="entry name" value="Composite domain of metallo-dependent hydrolases"/>
    <property type="match status" value="1"/>
</dbReference>
<feature type="region of interest" description="Disordered" evidence="1">
    <location>
        <begin position="24"/>
        <end position="55"/>
    </location>
</feature>
<dbReference type="STRING" id="1120918.SAMN05216249_11257"/>
<dbReference type="RefSeq" id="WP_092872902.1">
    <property type="nucleotide sequence ID" value="NZ_FOJY01000012.1"/>
</dbReference>
<organism evidence="4 5">
    <name type="scientific">Acetitomaculum ruminis DSM 5522</name>
    <dbReference type="NCBI Taxonomy" id="1120918"/>
    <lineage>
        <taxon>Bacteria</taxon>
        <taxon>Bacillati</taxon>
        <taxon>Bacillota</taxon>
        <taxon>Clostridia</taxon>
        <taxon>Lachnospirales</taxon>
        <taxon>Lachnospiraceae</taxon>
        <taxon>Acetitomaculum</taxon>
    </lineage>
</organism>
<dbReference type="OrthoDB" id="9767366at2"/>
<reference evidence="4 5" key="1">
    <citation type="submission" date="2016-10" db="EMBL/GenBank/DDBJ databases">
        <authorList>
            <person name="de Groot N.N."/>
        </authorList>
    </citation>
    <scope>NUCLEOTIDE SEQUENCE [LARGE SCALE GENOMIC DNA]</scope>
    <source>
        <strain evidence="4 5">DSM 5522</strain>
    </source>
</reference>
<dbReference type="Gene3D" id="3.20.20.140">
    <property type="entry name" value="Metal-dependent hydrolases"/>
    <property type="match status" value="1"/>
</dbReference>
<proteinExistence type="predicted"/>
<evidence type="ECO:0000313" key="5">
    <source>
        <dbReference type="Proteomes" id="UP000198838"/>
    </source>
</evidence>
<evidence type="ECO:0000259" key="3">
    <source>
        <dbReference type="Pfam" id="PF07969"/>
    </source>
</evidence>
<gene>
    <name evidence="4" type="ORF">SAMN05216249_11257</name>
</gene>